<protein>
    <recommendedName>
        <fullName evidence="3">glyceraldehyde-3-phosphate dehydrogenase (phosphorylating)</fullName>
        <ecNumber evidence="3">1.2.1.12</ecNumber>
    </recommendedName>
</protein>
<name>A0A7J7LBW8_9MAGN</name>
<feature type="domain" description="Glyceraldehyde 3-phosphate dehydrogenase catalytic" evidence="7">
    <location>
        <begin position="139"/>
        <end position="205"/>
    </location>
</feature>
<comment type="similarity">
    <text evidence="2">Belongs to the glyceraldehyde-3-phosphate dehydrogenase family.</text>
</comment>
<dbReference type="PANTHER" id="PTHR10836:SF112">
    <property type="entry name" value="GLYCERALDEHYDE-3-PHOSPHATE DEHYDROGENASE GAPC1, CYTOSOLIC-RELATED"/>
    <property type="match status" value="1"/>
</dbReference>
<accession>A0A7J7LBW8</accession>
<dbReference type="OrthoDB" id="1703872at2759"/>
<evidence type="ECO:0000313" key="8">
    <source>
        <dbReference type="EMBL" id="KAF6140020.1"/>
    </source>
</evidence>
<dbReference type="Gene3D" id="3.30.360.10">
    <property type="entry name" value="Dihydrodipicolinate Reductase, domain 2"/>
    <property type="match status" value="1"/>
</dbReference>
<evidence type="ECO:0000256" key="1">
    <source>
        <dbReference type="ARBA" id="ARBA00004869"/>
    </source>
</evidence>
<comment type="caution">
    <text evidence="8">The sequence shown here is derived from an EMBL/GenBank/DDBJ whole genome shotgun (WGS) entry which is preliminary data.</text>
</comment>
<keyword evidence="6" id="KW-0324">Glycolysis</keyword>
<sequence>MLGESGKRSLEIEIIEHSSLDILSALQITIAKDDDPEDRRRPFYAYLNSNILPCNKEEARSLLAKYPRFTVQEAKIVHGEHRSKRIIRCKIVSSNGEDRKNLPPRPPSSNLNPLKRKLVMDSVPEQSVPGSSSDYGVKKTVDGPFVKDWRGGRTASFSIIPTSTGAAKAVGKVLPSLNGKLTGMSFCILTVDVSVVDLTVRLEKKSD</sequence>
<evidence type="ECO:0000313" key="9">
    <source>
        <dbReference type="Proteomes" id="UP000541444"/>
    </source>
</evidence>
<evidence type="ECO:0000256" key="2">
    <source>
        <dbReference type="ARBA" id="ARBA00007406"/>
    </source>
</evidence>
<evidence type="ECO:0000256" key="6">
    <source>
        <dbReference type="ARBA" id="ARBA00023152"/>
    </source>
</evidence>
<keyword evidence="4" id="KW-0560">Oxidoreductase</keyword>
<reference evidence="8 9" key="1">
    <citation type="journal article" date="2020" name="IScience">
        <title>Genome Sequencing of the Endangered Kingdonia uniflora (Circaeasteraceae, Ranunculales) Reveals Potential Mechanisms of Evolutionary Specialization.</title>
        <authorList>
            <person name="Sun Y."/>
            <person name="Deng T."/>
            <person name="Zhang A."/>
            <person name="Moore M.J."/>
            <person name="Landis J.B."/>
            <person name="Lin N."/>
            <person name="Zhang H."/>
            <person name="Zhang X."/>
            <person name="Huang J."/>
            <person name="Zhang X."/>
            <person name="Sun H."/>
            <person name="Wang H."/>
        </authorList>
    </citation>
    <scope>NUCLEOTIDE SEQUENCE [LARGE SCALE GENOMIC DNA]</scope>
    <source>
        <strain evidence="8">TB1705</strain>
        <tissue evidence="8">Leaf</tissue>
    </source>
</reference>
<evidence type="ECO:0000256" key="5">
    <source>
        <dbReference type="ARBA" id="ARBA00023027"/>
    </source>
</evidence>
<dbReference type="PANTHER" id="PTHR10836">
    <property type="entry name" value="GLYCERALDEHYDE 3-PHOSPHATE DEHYDROGENASE"/>
    <property type="match status" value="1"/>
</dbReference>
<dbReference type="EC" id="1.2.1.12" evidence="3"/>
<gene>
    <name evidence="8" type="ORF">GIB67_001761</name>
</gene>
<dbReference type="GO" id="GO:0006096">
    <property type="term" value="P:glycolytic process"/>
    <property type="evidence" value="ECO:0007669"/>
    <property type="project" value="UniProtKB-KW"/>
</dbReference>
<keyword evidence="5" id="KW-0520">NAD</keyword>
<organism evidence="8 9">
    <name type="scientific">Kingdonia uniflora</name>
    <dbReference type="NCBI Taxonomy" id="39325"/>
    <lineage>
        <taxon>Eukaryota</taxon>
        <taxon>Viridiplantae</taxon>
        <taxon>Streptophyta</taxon>
        <taxon>Embryophyta</taxon>
        <taxon>Tracheophyta</taxon>
        <taxon>Spermatophyta</taxon>
        <taxon>Magnoliopsida</taxon>
        <taxon>Ranunculales</taxon>
        <taxon>Circaeasteraceae</taxon>
        <taxon>Kingdonia</taxon>
    </lineage>
</organism>
<dbReference type="Pfam" id="PF02800">
    <property type="entry name" value="Gp_dh_C"/>
    <property type="match status" value="1"/>
</dbReference>
<comment type="pathway">
    <text evidence="1">Carbohydrate degradation; glycolysis; pyruvate from D-glyceraldehyde 3-phosphate: step 1/5.</text>
</comment>
<keyword evidence="9" id="KW-1185">Reference proteome</keyword>
<evidence type="ECO:0000256" key="3">
    <source>
        <dbReference type="ARBA" id="ARBA00013119"/>
    </source>
</evidence>
<dbReference type="AlphaFoldDB" id="A0A7J7LBW8"/>
<dbReference type="GO" id="GO:0005829">
    <property type="term" value="C:cytosol"/>
    <property type="evidence" value="ECO:0007669"/>
    <property type="project" value="TreeGrafter"/>
</dbReference>
<dbReference type="InterPro" id="IPR020829">
    <property type="entry name" value="GlycerAld_3-P_DH_cat"/>
</dbReference>
<dbReference type="Proteomes" id="UP000541444">
    <property type="component" value="Unassembled WGS sequence"/>
</dbReference>
<proteinExistence type="inferred from homology"/>
<dbReference type="EMBL" id="JACGCM010002404">
    <property type="protein sequence ID" value="KAF6140020.1"/>
    <property type="molecule type" value="Genomic_DNA"/>
</dbReference>
<dbReference type="GO" id="GO:0004365">
    <property type="term" value="F:glyceraldehyde-3-phosphate dehydrogenase (NAD+) (phosphorylating) activity"/>
    <property type="evidence" value="ECO:0007669"/>
    <property type="project" value="UniProtKB-EC"/>
</dbReference>
<dbReference type="InterPro" id="IPR020831">
    <property type="entry name" value="GlycerAld/Erythrose_P_DH"/>
</dbReference>
<dbReference type="SUPFAM" id="SSF55347">
    <property type="entry name" value="Glyceraldehyde-3-phosphate dehydrogenase-like, C-terminal domain"/>
    <property type="match status" value="1"/>
</dbReference>
<evidence type="ECO:0000256" key="4">
    <source>
        <dbReference type="ARBA" id="ARBA00023002"/>
    </source>
</evidence>
<evidence type="ECO:0000259" key="7">
    <source>
        <dbReference type="Pfam" id="PF02800"/>
    </source>
</evidence>